<sequence>MFQRSEIPWGPEAGSVEELTDEEMAALSKEELVWHLQQEEVAHHGCFGAARPPHLGGRPGLPLSPPPNHLHPRAACQAQTEAVPHTAFTTPPPQDFVETPRTQKAPADSEKHLPSPKAFLGEIADASEGIQAQTPVRPQWSQLC</sequence>
<organism evidence="2 3">
    <name type="scientific">Galemys pyrenaicus</name>
    <name type="common">Iberian desman</name>
    <name type="synonym">Pyrenean desman</name>
    <dbReference type="NCBI Taxonomy" id="202257"/>
    <lineage>
        <taxon>Eukaryota</taxon>
        <taxon>Metazoa</taxon>
        <taxon>Chordata</taxon>
        <taxon>Craniata</taxon>
        <taxon>Vertebrata</taxon>
        <taxon>Euteleostomi</taxon>
        <taxon>Mammalia</taxon>
        <taxon>Eutheria</taxon>
        <taxon>Laurasiatheria</taxon>
        <taxon>Eulipotyphla</taxon>
        <taxon>Talpidae</taxon>
        <taxon>Galemys</taxon>
    </lineage>
</organism>
<protein>
    <submittedName>
        <fullName evidence="2">Uncharacterized protein</fullName>
    </submittedName>
</protein>
<gene>
    <name evidence="2" type="ORF">J0S82_001287</name>
</gene>
<name>A0A8J6DWA2_GALPY</name>
<evidence type="ECO:0000256" key="1">
    <source>
        <dbReference type="SAM" id="MobiDB-lite"/>
    </source>
</evidence>
<keyword evidence="3" id="KW-1185">Reference proteome</keyword>
<accession>A0A8J6DWA2</accession>
<evidence type="ECO:0000313" key="3">
    <source>
        <dbReference type="Proteomes" id="UP000700334"/>
    </source>
</evidence>
<dbReference type="AlphaFoldDB" id="A0A8J6DWA2"/>
<comment type="caution">
    <text evidence="2">The sequence shown here is derived from an EMBL/GenBank/DDBJ whole genome shotgun (WGS) entry which is preliminary data.</text>
</comment>
<proteinExistence type="predicted"/>
<dbReference type="EMBL" id="JAGFMF010011420">
    <property type="protein sequence ID" value="KAG8523029.1"/>
    <property type="molecule type" value="Genomic_DNA"/>
</dbReference>
<reference evidence="2" key="1">
    <citation type="journal article" date="2021" name="Evol. Appl.">
        <title>The genome of the Pyrenean desman and the effects of bottlenecks and inbreeding on the genomic landscape of an endangered species.</title>
        <authorList>
            <person name="Escoda L."/>
            <person name="Castresana J."/>
        </authorList>
    </citation>
    <scope>NUCLEOTIDE SEQUENCE</scope>
    <source>
        <strain evidence="2">IBE-C5619</strain>
    </source>
</reference>
<dbReference type="Proteomes" id="UP000700334">
    <property type="component" value="Unassembled WGS sequence"/>
</dbReference>
<evidence type="ECO:0000313" key="2">
    <source>
        <dbReference type="EMBL" id="KAG8523029.1"/>
    </source>
</evidence>
<feature type="region of interest" description="Disordered" evidence="1">
    <location>
        <begin position="56"/>
        <end position="115"/>
    </location>
</feature>